<dbReference type="PANTHER" id="PTHR36566">
    <property type="entry name" value="NICKEL INSERTION PROTEIN-RELATED"/>
    <property type="match status" value="1"/>
</dbReference>
<proteinExistence type="predicted"/>
<dbReference type="Gene3D" id="3.10.20.300">
    <property type="entry name" value="mk0293 like domain"/>
    <property type="match status" value="1"/>
</dbReference>
<accession>A0ABT6XUG6</accession>
<dbReference type="Pfam" id="PF01969">
    <property type="entry name" value="Ni_insertion"/>
    <property type="match status" value="1"/>
</dbReference>
<reference evidence="2 3" key="1">
    <citation type="submission" date="2023-04" db="EMBL/GenBank/DDBJ databases">
        <title>A. sendaiensis sub sp. chiapanensis a novel subspecie with specific adaptation in bacterial cell wall isolated from an active volcano.</title>
        <authorList>
            <person name="Alvarez Gutierrez P.E."/>
            <person name="Ortiz Cortes L.Y."/>
        </authorList>
    </citation>
    <scope>NUCLEOTIDE SEQUENCE [LARGE SCALE GENOMIC DNA]</scope>
    <source>
        <strain evidence="2 3">PA2</strain>
    </source>
</reference>
<comment type="caution">
    <text evidence="2">The sequence shown here is derived from an EMBL/GenBank/DDBJ whole genome shotgun (WGS) entry which is preliminary data.</text>
</comment>
<evidence type="ECO:0000256" key="1">
    <source>
        <dbReference type="ARBA" id="ARBA00022596"/>
    </source>
</evidence>
<protein>
    <submittedName>
        <fullName evidence="2">DUF111 family protein</fullName>
    </submittedName>
</protein>
<sequence>MDSVALLVDGYRGASAAALCACLYDERDRWLASEAASTGLNAGLTLRTCENSRSESAVAVEWEGTMPEWVRVADVEARLSAGGDTNRRAAEILSTAFRALGIDAEDWAQGRNVAWLVACAAWFASRGGIPVYCVRLVGRPEWKRSLDNADGPMLDPSEIGLFSSVPIVLRPDSPVKGDLVALLKSVASFEPPPLMFSDVRLGEDAMGLGMAVYVANRAGEGPAPLVSRGLLGPQHESTHCLVETNIDDMNPEWATHLIPRLLDVGADDAYLTPVHMKKGRLGLMLSVLCAKERLAAIERVIYRETTSIGLRYHEVWKRALAREFVTVQTPYGPVRVKVAYHDGAVVNRAPEYEEARRAAEAAGVSVKEVYEAVYQALGDTTA</sequence>
<dbReference type="Gene3D" id="3.30.70.1380">
    <property type="entry name" value="Transcriptional regulatory protein pf0864 domain like"/>
    <property type="match status" value="1"/>
</dbReference>
<name>A0ABT6XUG6_ALISE</name>
<dbReference type="Proteomes" id="UP001529245">
    <property type="component" value="Unassembled WGS sequence"/>
</dbReference>
<organism evidence="2 3">
    <name type="scientific">Alicyclobacillus sendaiensis PA2</name>
    <dbReference type="NCBI Taxonomy" id="3029425"/>
    <lineage>
        <taxon>Bacteria</taxon>
        <taxon>Bacillati</taxon>
        <taxon>Bacillota</taxon>
        <taxon>Bacilli</taxon>
        <taxon>Bacillales</taxon>
        <taxon>Alicyclobacillaceae</taxon>
        <taxon>Alicyclobacillus</taxon>
    </lineage>
</organism>
<keyword evidence="3" id="KW-1185">Reference proteome</keyword>
<dbReference type="PANTHER" id="PTHR36566:SF1">
    <property type="entry name" value="PYRIDINIUM-3,5-BISTHIOCARBOXYLIC ACID MONONUCLEOTIDE NICKEL INSERTION PROTEIN"/>
    <property type="match status" value="1"/>
</dbReference>
<dbReference type="RefSeq" id="WP_283202350.1">
    <property type="nucleotide sequence ID" value="NZ_JASGCB010000001.1"/>
</dbReference>
<evidence type="ECO:0000313" key="2">
    <source>
        <dbReference type="EMBL" id="MDI9258706.1"/>
    </source>
</evidence>
<keyword evidence="1" id="KW-0533">Nickel</keyword>
<dbReference type="InterPro" id="IPR002822">
    <property type="entry name" value="Ni_insertion"/>
</dbReference>
<evidence type="ECO:0000313" key="3">
    <source>
        <dbReference type="Proteomes" id="UP001529245"/>
    </source>
</evidence>
<gene>
    <name evidence="2" type="ORF">QID03_00745</name>
</gene>
<dbReference type="EMBL" id="JASGCB010000001">
    <property type="protein sequence ID" value="MDI9258706.1"/>
    <property type="molecule type" value="Genomic_DNA"/>
</dbReference>